<dbReference type="EMBL" id="CACVAR010000090">
    <property type="protein sequence ID" value="CAA6801735.1"/>
    <property type="molecule type" value="Genomic_DNA"/>
</dbReference>
<proteinExistence type="predicted"/>
<dbReference type="AlphaFoldDB" id="A0A6S6SFH9"/>
<accession>A0A6S6SFH9</accession>
<feature type="domain" description="PIN" evidence="1">
    <location>
        <begin position="20"/>
        <end position="54"/>
    </location>
</feature>
<dbReference type="InterPro" id="IPR002850">
    <property type="entry name" value="PIN_toxin-like"/>
</dbReference>
<dbReference type="PANTHER" id="PTHR34610">
    <property type="entry name" value="SSL7007 PROTEIN"/>
    <property type="match status" value="1"/>
</dbReference>
<protein>
    <recommendedName>
        <fullName evidence="1">PIN domain-containing protein</fullName>
    </recommendedName>
</protein>
<dbReference type="InterPro" id="IPR002716">
    <property type="entry name" value="PIN_dom"/>
</dbReference>
<evidence type="ECO:0000259" key="1">
    <source>
        <dbReference type="Pfam" id="PF13470"/>
    </source>
</evidence>
<dbReference type="Pfam" id="PF13470">
    <property type="entry name" value="PIN_3"/>
    <property type="match status" value="1"/>
</dbReference>
<dbReference type="PANTHER" id="PTHR34610:SF3">
    <property type="entry name" value="SSL7007 PROTEIN"/>
    <property type="match status" value="1"/>
</dbReference>
<dbReference type="InterPro" id="IPR029060">
    <property type="entry name" value="PIN-like_dom_sf"/>
</dbReference>
<evidence type="ECO:0000313" key="2">
    <source>
        <dbReference type="EMBL" id="CAA6801735.1"/>
    </source>
</evidence>
<sequence>QKEEVERFIDGICLISFHQKINFLWRPFLKDKDDDMVLEVAFNAGANYIITHNLKDFEGVEDKFNIKVITPKEFLQRIGV</sequence>
<reference evidence="2" key="1">
    <citation type="submission" date="2020-01" db="EMBL/GenBank/DDBJ databases">
        <authorList>
            <person name="Meier V. D."/>
            <person name="Meier V D."/>
        </authorList>
    </citation>
    <scope>NUCLEOTIDE SEQUENCE</scope>
    <source>
        <strain evidence="2">HLG_WM_MAG_03</strain>
    </source>
</reference>
<name>A0A6S6SFH9_9BACT</name>
<organism evidence="2">
    <name type="scientific">uncultured Sulfurovum sp</name>
    <dbReference type="NCBI Taxonomy" id="269237"/>
    <lineage>
        <taxon>Bacteria</taxon>
        <taxon>Pseudomonadati</taxon>
        <taxon>Campylobacterota</taxon>
        <taxon>Epsilonproteobacteria</taxon>
        <taxon>Campylobacterales</taxon>
        <taxon>Sulfurovaceae</taxon>
        <taxon>Sulfurovum</taxon>
        <taxon>environmental samples</taxon>
    </lineage>
</organism>
<gene>
    <name evidence="2" type="ORF">HELGO_WM83006</name>
</gene>
<dbReference type="SUPFAM" id="SSF88723">
    <property type="entry name" value="PIN domain-like"/>
    <property type="match status" value="1"/>
</dbReference>
<feature type="non-terminal residue" evidence="2">
    <location>
        <position position="1"/>
    </location>
</feature>